<accession>A0A7G9THS7</accession>
<dbReference type="InterPro" id="IPR010721">
    <property type="entry name" value="UstE-like"/>
</dbReference>
<dbReference type="Pfam" id="PF06966">
    <property type="entry name" value="DUF1295"/>
    <property type="match status" value="1"/>
</dbReference>
<dbReference type="PROSITE" id="PS50244">
    <property type="entry name" value="S5A_REDUCTASE"/>
    <property type="match status" value="1"/>
</dbReference>
<evidence type="ECO:0000256" key="1">
    <source>
        <dbReference type="SAM" id="Phobius"/>
    </source>
</evidence>
<gene>
    <name evidence="2" type="ORF">IAE60_08995</name>
</gene>
<dbReference type="GeneID" id="81471104"/>
<feature type="transmembrane region" description="Helical" evidence="1">
    <location>
        <begin position="102"/>
        <end position="124"/>
    </location>
</feature>
<proteinExistence type="predicted"/>
<dbReference type="Proteomes" id="UP000515838">
    <property type="component" value="Chromosome"/>
</dbReference>
<dbReference type="EMBL" id="CP060731">
    <property type="protein sequence ID" value="QNN79652.1"/>
    <property type="molecule type" value="Genomic_DNA"/>
</dbReference>
<dbReference type="AlphaFoldDB" id="A0A7G9THS7"/>
<keyword evidence="1" id="KW-0472">Membrane</keyword>
<organism evidence="2 3">
    <name type="scientific">Pseudoxanthomonas mexicana</name>
    <dbReference type="NCBI Taxonomy" id="128785"/>
    <lineage>
        <taxon>Bacteria</taxon>
        <taxon>Pseudomonadati</taxon>
        <taxon>Pseudomonadota</taxon>
        <taxon>Gammaproteobacteria</taxon>
        <taxon>Lysobacterales</taxon>
        <taxon>Lysobacteraceae</taxon>
        <taxon>Pseudoxanthomonas</taxon>
    </lineage>
</organism>
<dbReference type="GO" id="GO:0016020">
    <property type="term" value="C:membrane"/>
    <property type="evidence" value="ECO:0007669"/>
    <property type="project" value="TreeGrafter"/>
</dbReference>
<feature type="transmembrane region" description="Helical" evidence="1">
    <location>
        <begin position="130"/>
        <end position="152"/>
    </location>
</feature>
<dbReference type="PANTHER" id="PTHR32251:SF23">
    <property type="entry name" value="3-OXO-5-ALPHA-STEROID 4-DEHYDROGENASE (DUF1295)"/>
    <property type="match status" value="1"/>
</dbReference>
<dbReference type="PANTHER" id="PTHR32251">
    <property type="entry name" value="3-OXO-5-ALPHA-STEROID 4-DEHYDROGENASE"/>
    <property type="match status" value="1"/>
</dbReference>
<keyword evidence="1" id="KW-0812">Transmembrane</keyword>
<dbReference type="RefSeq" id="WP_187574709.1">
    <property type="nucleotide sequence ID" value="NZ_CP060731.1"/>
</dbReference>
<dbReference type="Gene3D" id="1.20.120.1630">
    <property type="match status" value="1"/>
</dbReference>
<reference evidence="2 3" key="1">
    <citation type="submission" date="2020-08" db="EMBL/GenBank/DDBJ databases">
        <title>Streptomycin Non-resistant strain, P. mexicana.</title>
        <authorList>
            <person name="Ganesh-Kumar S."/>
            <person name="Zhe T."/>
            <person name="Yu Z."/>
            <person name="Min Y."/>
        </authorList>
    </citation>
    <scope>NUCLEOTIDE SEQUENCE [LARGE SCALE GENOMIC DNA]</scope>
    <source>
        <strain evidence="2 3">GTZY2</strain>
    </source>
</reference>
<keyword evidence="1" id="KW-1133">Transmembrane helix</keyword>
<feature type="transmembrane region" description="Helical" evidence="1">
    <location>
        <begin position="28"/>
        <end position="49"/>
    </location>
</feature>
<evidence type="ECO:0000313" key="2">
    <source>
        <dbReference type="EMBL" id="QNN79652.1"/>
    </source>
</evidence>
<name>A0A7G9THS7_PSEMX</name>
<protein>
    <submittedName>
        <fullName evidence="2">DUF1295 domain-containing protein</fullName>
    </submittedName>
</protein>
<evidence type="ECO:0000313" key="3">
    <source>
        <dbReference type="Proteomes" id="UP000515838"/>
    </source>
</evidence>
<sequence>MHSLAWVALVAAAVMTLGWRWQRRRENAGIVDVLWSACVGGSAILLAVLGDGAWQARTTLAVLGGLWGARLALHLWHRVRSEPEDGRYRYLREHWQGHQGKFFLFFMAQALLVVLFALPFAAAARSPVDAAWPWIVLAVAIWVGSVAGEAIADRQLARFRADPANRGRTCREGLWRYSRHPNYFFEWLHWFAYVALAVGSPWQGLSWCGPVVMYVFLRWISGIPYTEAQALRTRGDEYREYQRTTPMLFPWFPKSATKEATR</sequence>